<dbReference type="Gene3D" id="3.40.630.30">
    <property type="match status" value="2"/>
</dbReference>
<accession>A0A8H4LJL4</accession>
<comment type="caution">
    <text evidence="1">The sequence shown here is derived from an EMBL/GenBank/DDBJ whole genome shotgun (WGS) entry which is preliminary data.</text>
</comment>
<sequence length="211" mass="23578">MGGGPDSVPPVHEPLSIRWATKADLDAITWVVQYGFPDDPGCTYKFPRRDEFPEDFWKWTRLEYDEYLDQPEKFATLVVTAPVPSDTGAVVDRPISIGVWDVAPETKATGGDRGIDERRDANPQHMRVYAAAAARGFRDHFARGRGAATMLCNWGQKESLKTGRRMLTVMASPMGKELYKELGYGLVGSVTAQVEGEEEKVDIDILEKRNQ</sequence>
<protein>
    <submittedName>
        <fullName evidence="1">Gnat family</fullName>
    </submittedName>
</protein>
<keyword evidence="2" id="KW-1185">Reference proteome</keyword>
<proteinExistence type="predicted"/>
<organism evidence="1 2">
    <name type="scientific">Fusarium albosuccineum</name>
    <dbReference type="NCBI Taxonomy" id="1237068"/>
    <lineage>
        <taxon>Eukaryota</taxon>
        <taxon>Fungi</taxon>
        <taxon>Dikarya</taxon>
        <taxon>Ascomycota</taxon>
        <taxon>Pezizomycotina</taxon>
        <taxon>Sordariomycetes</taxon>
        <taxon>Hypocreomycetidae</taxon>
        <taxon>Hypocreales</taxon>
        <taxon>Nectriaceae</taxon>
        <taxon>Fusarium</taxon>
        <taxon>Fusarium decemcellulare species complex</taxon>
    </lineage>
</organism>
<dbReference type="SUPFAM" id="SSF55729">
    <property type="entry name" value="Acyl-CoA N-acyltransferases (Nat)"/>
    <property type="match status" value="1"/>
</dbReference>
<evidence type="ECO:0000313" key="2">
    <source>
        <dbReference type="Proteomes" id="UP000554235"/>
    </source>
</evidence>
<dbReference type="InterPro" id="IPR016181">
    <property type="entry name" value="Acyl_CoA_acyltransferase"/>
</dbReference>
<dbReference type="EMBL" id="JAADYS010000364">
    <property type="protein sequence ID" value="KAF4470351.1"/>
    <property type="molecule type" value="Genomic_DNA"/>
</dbReference>
<evidence type="ECO:0000313" key="1">
    <source>
        <dbReference type="EMBL" id="KAF4470351.1"/>
    </source>
</evidence>
<reference evidence="1 2" key="1">
    <citation type="submission" date="2020-01" db="EMBL/GenBank/DDBJ databases">
        <title>Identification and distribution of gene clusters putatively required for synthesis of sphingolipid metabolism inhibitors in phylogenetically diverse species of the filamentous fungus Fusarium.</title>
        <authorList>
            <person name="Kim H.-S."/>
            <person name="Busman M."/>
            <person name="Brown D.W."/>
            <person name="Divon H."/>
            <person name="Uhlig S."/>
            <person name="Proctor R.H."/>
        </authorList>
    </citation>
    <scope>NUCLEOTIDE SEQUENCE [LARGE SCALE GENOMIC DNA]</scope>
    <source>
        <strain evidence="1 2">NRRL 20459</strain>
    </source>
</reference>
<name>A0A8H4LJL4_9HYPO</name>
<dbReference type="OrthoDB" id="4738875at2759"/>
<gene>
    <name evidence="1" type="ORF">FALBO_2752</name>
</gene>
<dbReference type="AlphaFoldDB" id="A0A8H4LJL4"/>
<dbReference type="Proteomes" id="UP000554235">
    <property type="component" value="Unassembled WGS sequence"/>
</dbReference>